<accession>I4B7J2</accession>
<dbReference type="EMBL" id="CP002959">
    <property type="protein sequence ID" value="AFM13249.1"/>
    <property type="molecule type" value="Genomic_DNA"/>
</dbReference>
<evidence type="ECO:0000313" key="13">
    <source>
        <dbReference type="Proteomes" id="UP000006048"/>
    </source>
</evidence>
<dbReference type="GO" id="GO:0009306">
    <property type="term" value="P:protein secretion"/>
    <property type="evidence" value="ECO:0007669"/>
    <property type="project" value="UniProtKB-UniRule"/>
</dbReference>
<keyword evidence="3 10" id="KW-0813">Transport</keyword>
<keyword evidence="13" id="KW-1185">Reference proteome</keyword>
<dbReference type="RefSeq" id="WP_014803754.1">
    <property type="nucleotide sequence ID" value="NC_018020.1"/>
</dbReference>
<feature type="region of interest" description="Disordered" evidence="11">
    <location>
        <begin position="98"/>
        <end position="130"/>
    </location>
</feature>
<dbReference type="NCBIfam" id="TIGR00810">
    <property type="entry name" value="secG"/>
    <property type="match status" value="1"/>
</dbReference>
<reference evidence="12 13" key="1">
    <citation type="submission" date="2012-06" db="EMBL/GenBank/DDBJ databases">
        <title>The complete chromosome of genome of Turneriella parva DSM 21527.</title>
        <authorList>
            <consortium name="US DOE Joint Genome Institute (JGI-PGF)"/>
            <person name="Lucas S."/>
            <person name="Han J."/>
            <person name="Lapidus A."/>
            <person name="Bruce D."/>
            <person name="Goodwin L."/>
            <person name="Pitluck S."/>
            <person name="Peters L."/>
            <person name="Kyrpides N."/>
            <person name="Mavromatis K."/>
            <person name="Ivanova N."/>
            <person name="Mikhailova N."/>
            <person name="Chertkov O."/>
            <person name="Detter J.C."/>
            <person name="Tapia R."/>
            <person name="Han C."/>
            <person name="Land M."/>
            <person name="Hauser L."/>
            <person name="Markowitz V."/>
            <person name="Cheng J.-F."/>
            <person name="Hugenholtz P."/>
            <person name="Woyke T."/>
            <person name="Wu D."/>
            <person name="Gronow S."/>
            <person name="Wellnitz S."/>
            <person name="Brambilla E."/>
            <person name="Klenk H.-P."/>
            <person name="Eisen J.A."/>
        </authorList>
    </citation>
    <scope>NUCLEOTIDE SEQUENCE [LARGE SCALE GENOMIC DNA]</scope>
    <source>
        <strain evidence="13">ATCC BAA-1111 / DSM 21527 / NCTC 11395 / H</strain>
    </source>
</reference>
<evidence type="ECO:0000256" key="8">
    <source>
        <dbReference type="ARBA" id="ARBA00023010"/>
    </source>
</evidence>
<evidence type="ECO:0000256" key="10">
    <source>
        <dbReference type="RuleBase" id="RU365087"/>
    </source>
</evidence>
<organism evidence="12 13">
    <name type="scientific">Turneriella parva (strain ATCC BAA-1111 / DSM 21527 / NCTC 11395 / H)</name>
    <name type="common">Leptospira parva</name>
    <dbReference type="NCBI Taxonomy" id="869212"/>
    <lineage>
        <taxon>Bacteria</taxon>
        <taxon>Pseudomonadati</taxon>
        <taxon>Spirochaetota</taxon>
        <taxon>Spirochaetia</taxon>
        <taxon>Leptospirales</taxon>
        <taxon>Leptospiraceae</taxon>
        <taxon>Turneriella</taxon>
    </lineage>
</organism>
<evidence type="ECO:0000256" key="11">
    <source>
        <dbReference type="SAM" id="MobiDB-lite"/>
    </source>
</evidence>
<dbReference type="GO" id="GO:0005886">
    <property type="term" value="C:plasma membrane"/>
    <property type="evidence" value="ECO:0007669"/>
    <property type="project" value="UniProtKB-SubCell"/>
</dbReference>
<keyword evidence="5 10" id="KW-0812">Transmembrane</keyword>
<keyword evidence="8 10" id="KW-0811">Translocation</keyword>
<dbReference type="GO" id="GO:0065002">
    <property type="term" value="P:intracellular protein transmembrane transport"/>
    <property type="evidence" value="ECO:0007669"/>
    <property type="project" value="TreeGrafter"/>
</dbReference>
<keyword evidence="7 10" id="KW-1133">Transmembrane helix</keyword>
<comment type="function">
    <text evidence="10">Involved in protein export. Participates in an early event of protein translocation.</text>
</comment>
<comment type="similarity">
    <text evidence="2 10">Belongs to the SecG family.</text>
</comment>
<keyword evidence="9 10" id="KW-0472">Membrane</keyword>
<evidence type="ECO:0000256" key="6">
    <source>
        <dbReference type="ARBA" id="ARBA00022927"/>
    </source>
</evidence>
<comment type="subcellular location">
    <subcellularLocation>
        <location evidence="1 10">Cell membrane</location>
        <topology evidence="1 10">Multi-pass membrane protein</topology>
    </subcellularLocation>
</comment>
<dbReference type="PANTHER" id="PTHR34182:SF1">
    <property type="entry name" value="PROTEIN-EXPORT MEMBRANE PROTEIN SECG"/>
    <property type="match status" value="1"/>
</dbReference>
<evidence type="ECO:0000256" key="4">
    <source>
        <dbReference type="ARBA" id="ARBA00022475"/>
    </source>
</evidence>
<evidence type="ECO:0000313" key="12">
    <source>
        <dbReference type="EMBL" id="AFM13249.1"/>
    </source>
</evidence>
<evidence type="ECO:0000256" key="3">
    <source>
        <dbReference type="ARBA" id="ARBA00022448"/>
    </source>
</evidence>
<evidence type="ECO:0000256" key="2">
    <source>
        <dbReference type="ARBA" id="ARBA00008445"/>
    </source>
</evidence>
<evidence type="ECO:0000256" key="1">
    <source>
        <dbReference type="ARBA" id="ARBA00004651"/>
    </source>
</evidence>
<name>I4B7J2_TURPD</name>
<dbReference type="Pfam" id="PF03840">
    <property type="entry name" value="SecG"/>
    <property type="match status" value="1"/>
</dbReference>
<sequence length="130" mass="12757">MVDILSTILTVLLIVVSILMIIIILLQSNRAAGGMFASGAQTAFGAGSADALTKITGGFAAVFLLICLGLAALKSSSRTTQAAAEQLNKEIAPVVTPAPAADPKAAPANGATPAPAAKAPQPAAAAPAPK</sequence>
<dbReference type="PANTHER" id="PTHR34182">
    <property type="entry name" value="PROTEIN-EXPORT MEMBRANE PROTEIN SECG"/>
    <property type="match status" value="1"/>
</dbReference>
<dbReference type="AlphaFoldDB" id="I4B7J2"/>
<dbReference type="HOGENOM" id="CLU_1937219_0_0_12"/>
<dbReference type="GO" id="GO:0043952">
    <property type="term" value="P:protein transport by the Sec complex"/>
    <property type="evidence" value="ECO:0007669"/>
    <property type="project" value="TreeGrafter"/>
</dbReference>
<feature type="transmembrane region" description="Helical" evidence="10">
    <location>
        <begin position="55"/>
        <end position="73"/>
    </location>
</feature>
<evidence type="ECO:0000256" key="9">
    <source>
        <dbReference type="ARBA" id="ARBA00023136"/>
    </source>
</evidence>
<dbReference type="GO" id="GO:0015450">
    <property type="term" value="F:protein-transporting ATPase activity"/>
    <property type="evidence" value="ECO:0007669"/>
    <property type="project" value="UniProtKB-UniRule"/>
</dbReference>
<dbReference type="InterPro" id="IPR004692">
    <property type="entry name" value="SecG"/>
</dbReference>
<feature type="transmembrane region" description="Helical" evidence="10">
    <location>
        <begin position="7"/>
        <end position="26"/>
    </location>
</feature>
<dbReference type="KEGG" id="tpx:Turpa_2609"/>
<keyword evidence="6 10" id="KW-0653">Protein transport</keyword>
<dbReference type="STRING" id="869212.Turpa_2609"/>
<evidence type="ECO:0000256" key="7">
    <source>
        <dbReference type="ARBA" id="ARBA00022989"/>
    </source>
</evidence>
<protein>
    <recommendedName>
        <fullName evidence="10">Protein-export membrane protein SecG</fullName>
    </recommendedName>
</protein>
<proteinExistence type="inferred from homology"/>
<gene>
    <name evidence="12" type="ordered locus">Turpa_2609</name>
</gene>
<keyword evidence="4 10" id="KW-1003">Cell membrane</keyword>
<dbReference type="Proteomes" id="UP000006048">
    <property type="component" value="Chromosome"/>
</dbReference>
<evidence type="ECO:0000256" key="5">
    <source>
        <dbReference type="ARBA" id="ARBA00022692"/>
    </source>
</evidence>